<dbReference type="Pfam" id="PF08521">
    <property type="entry name" value="2CSK_N"/>
    <property type="match status" value="1"/>
</dbReference>
<dbReference type="GO" id="GO:0000155">
    <property type="term" value="F:phosphorelay sensor kinase activity"/>
    <property type="evidence" value="ECO:0007669"/>
    <property type="project" value="InterPro"/>
</dbReference>
<dbReference type="InterPro" id="IPR036890">
    <property type="entry name" value="HATPase_C_sf"/>
</dbReference>
<feature type="domain" description="Histidine kinase" evidence="14">
    <location>
        <begin position="232"/>
        <end position="442"/>
    </location>
</feature>
<reference evidence="16 17" key="1">
    <citation type="journal article" date="2018" name="Environ. Microbiol.">
        <title>Isolation and genomic characterization of Novimethylophilus kurashikiensis gen. nov. sp. nov., a new lanthanide-dependent methylotrophic species of Methylophilaceae.</title>
        <authorList>
            <person name="Lv H."/>
            <person name="Sahin N."/>
            <person name="Tani A."/>
        </authorList>
    </citation>
    <scope>NUCLEOTIDE SEQUENCE [LARGE SCALE GENOMIC DNA]</scope>
    <source>
        <strain evidence="16 17">La2-4</strain>
    </source>
</reference>
<comment type="caution">
    <text evidence="16">The sequence shown here is derived from an EMBL/GenBank/DDBJ whole genome shotgun (WGS) entry which is preliminary data.</text>
</comment>
<dbReference type="Gene3D" id="1.20.5.1040">
    <property type="entry name" value="Sensor protein qsec"/>
    <property type="match status" value="1"/>
</dbReference>
<dbReference type="Pfam" id="PF00512">
    <property type="entry name" value="HisKA"/>
    <property type="match status" value="1"/>
</dbReference>
<dbReference type="SMART" id="SM00388">
    <property type="entry name" value="HisKA"/>
    <property type="match status" value="1"/>
</dbReference>
<evidence type="ECO:0000256" key="8">
    <source>
        <dbReference type="ARBA" id="ARBA00022777"/>
    </source>
</evidence>
<dbReference type="Proteomes" id="UP000245081">
    <property type="component" value="Unassembled WGS sequence"/>
</dbReference>
<sequence length="442" mass="48209">MNSLRLRLMLMLCVALSLAWGFAAWLSHIEARAEVDKLFDAQLAQSAQILIGTAGHELYERLEQGSDEAPPLHEYEQKIAFQIWEGNHLLLRSPIAPLNAMAAPMPGYSNVPIGGETWRVFTYRDPDQTLVIQAGEPMNAREALARHIALRMFLPSLAALPLLALAIWAAVSGGLLPLRRLKAEVARREVDRLDPLSMQGVPDEVAPLAAALNDLFSRLERAFETERRFTADAAHELRTPLAALKIQAQVALRAAEDEARTNALKNVIHGVDRATHLVEQLLTLARVDPDAAATEHVPVNLHTLAASSLADIAPMAQARHIELALENDAPCIIQGNAAQLSVLLRNLLDNAIRYTPEGGQVIVALIDHPHPTLEVRDTGPGIPEAERSRVLERFYRVTGNAAEGSGLGLSIVRRIAELHHAELTLSLPSSGSGLIVRVVFPL</sequence>
<keyword evidence="11" id="KW-0902">Two-component regulatory system</keyword>
<dbReference type="FunFam" id="1.10.287.130:FF:000035">
    <property type="entry name" value="Two-component sensor histidine kinase"/>
    <property type="match status" value="1"/>
</dbReference>
<evidence type="ECO:0000256" key="9">
    <source>
        <dbReference type="ARBA" id="ARBA00022840"/>
    </source>
</evidence>
<dbReference type="EMBL" id="BDOQ01000019">
    <property type="protein sequence ID" value="GBG15647.1"/>
    <property type="molecule type" value="Genomic_DNA"/>
</dbReference>
<dbReference type="InterPro" id="IPR003660">
    <property type="entry name" value="HAMP_dom"/>
</dbReference>
<dbReference type="OrthoDB" id="8583694at2"/>
<keyword evidence="10 13" id="KW-1133">Transmembrane helix</keyword>
<dbReference type="InterPro" id="IPR004358">
    <property type="entry name" value="Sig_transdc_His_kin-like_C"/>
</dbReference>
<keyword evidence="17" id="KW-1185">Reference proteome</keyword>
<name>A0A2R5FBQ6_9PROT</name>
<evidence type="ECO:0000256" key="4">
    <source>
        <dbReference type="ARBA" id="ARBA00022553"/>
    </source>
</evidence>
<evidence type="ECO:0000313" key="17">
    <source>
        <dbReference type="Proteomes" id="UP000245081"/>
    </source>
</evidence>
<dbReference type="PROSITE" id="PS50885">
    <property type="entry name" value="HAMP"/>
    <property type="match status" value="1"/>
</dbReference>
<dbReference type="InterPro" id="IPR003661">
    <property type="entry name" value="HisK_dim/P_dom"/>
</dbReference>
<keyword evidence="5 16" id="KW-0808">Transferase</keyword>
<dbReference type="PRINTS" id="PR00344">
    <property type="entry name" value="BCTRLSENSOR"/>
</dbReference>
<dbReference type="InterPro" id="IPR050428">
    <property type="entry name" value="TCS_sensor_his_kinase"/>
</dbReference>
<evidence type="ECO:0000256" key="11">
    <source>
        <dbReference type="ARBA" id="ARBA00023012"/>
    </source>
</evidence>
<dbReference type="PANTHER" id="PTHR45436">
    <property type="entry name" value="SENSOR HISTIDINE KINASE YKOH"/>
    <property type="match status" value="1"/>
</dbReference>
<keyword evidence="8 16" id="KW-0418">Kinase</keyword>
<evidence type="ECO:0000256" key="7">
    <source>
        <dbReference type="ARBA" id="ARBA00022741"/>
    </source>
</evidence>
<dbReference type="GO" id="GO:0005524">
    <property type="term" value="F:ATP binding"/>
    <property type="evidence" value="ECO:0007669"/>
    <property type="project" value="UniProtKB-KW"/>
</dbReference>
<evidence type="ECO:0000256" key="6">
    <source>
        <dbReference type="ARBA" id="ARBA00022692"/>
    </source>
</evidence>
<dbReference type="InterPro" id="IPR036097">
    <property type="entry name" value="HisK_dim/P_sf"/>
</dbReference>
<evidence type="ECO:0000256" key="1">
    <source>
        <dbReference type="ARBA" id="ARBA00000085"/>
    </source>
</evidence>
<evidence type="ECO:0000256" key="10">
    <source>
        <dbReference type="ARBA" id="ARBA00022989"/>
    </source>
</evidence>
<evidence type="ECO:0000259" key="14">
    <source>
        <dbReference type="PROSITE" id="PS50109"/>
    </source>
</evidence>
<dbReference type="PANTHER" id="PTHR45436:SF14">
    <property type="entry name" value="SENSOR PROTEIN QSEC"/>
    <property type="match status" value="1"/>
</dbReference>
<evidence type="ECO:0000256" key="13">
    <source>
        <dbReference type="SAM" id="Phobius"/>
    </source>
</evidence>
<keyword evidence="9" id="KW-0067">ATP-binding</keyword>
<keyword evidence="7" id="KW-0547">Nucleotide-binding</keyword>
<evidence type="ECO:0000256" key="12">
    <source>
        <dbReference type="ARBA" id="ARBA00023136"/>
    </source>
</evidence>
<dbReference type="InterPro" id="IPR013727">
    <property type="entry name" value="2CSK_N"/>
</dbReference>
<dbReference type="InterPro" id="IPR003594">
    <property type="entry name" value="HATPase_dom"/>
</dbReference>
<dbReference type="SUPFAM" id="SSF47384">
    <property type="entry name" value="Homodimeric domain of signal transducing histidine kinase"/>
    <property type="match status" value="1"/>
</dbReference>
<keyword evidence="4" id="KW-0597">Phosphoprotein</keyword>
<dbReference type="AlphaFoldDB" id="A0A2R5FBQ6"/>
<dbReference type="Pfam" id="PF02518">
    <property type="entry name" value="HATPase_c"/>
    <property type="match status" value="1"/>
</dbReference>
<dbReference type="InterPro" id="IPR005467">
    <property type="entry name" value="His_kinase_dom"/>
</dbReference>
<dbReference type="Gene3D" id="3.30.565.10">
    <property type="entry name" value="Histidine kinase-like ATPase, C-terminal domain"/>
    <property type="match status" value="1"/>
</dbReference>
<dbReference type="PROSITE" id="PS50109">
    <property type="entry name" value="HIS_KIN"/>
    <property type="match status" value="1"/>
</dbReference>
<dbReference type="Gene3D" id="1.10.287.130">
    <property type="match status" value="1"/>
</dbReference>
<dbReference type="SMART" id="SM00387">
    <property type="entry name" value="HATPase_c"/>
    <property type="match status" value="1"/>
</dbReference>
<dbReference type="SUPFAM" id="SSF55874">
    <property type="entry name" value="ATPase domain of HSP90 chaperone/DNA topoisomerase II/histidine kinase"/>
    <property type="match status" value="1"/>
</dbReference>
<evidence type="ECO:0000313" key="16">
    <source>
        <dbReference type="EMBL" id="GBG15647.1"/>
    </source>
</evidence>
<accession>A0A2R5FBQ6</accession>
<dbReference type="EC" id="2.7.13.3" evidence="3"/>
<evidence type="ECO:0000256" key="5">
    <source>
        <dbReference type="ARBA" id="ARBA00022679"/>
    </source>
</evidence>
<evidence type="ECO:0000256" key="3">
    <source>
        <dbReference type="ARBA" id="ARBA00012438"/>
    </source>
</evidence>
<feature type="transmembrane region" description="Helical" evidence="13">
    <location>
        <begin position="152"/>
        <end position="178"/>
    </location>
</feature>
<keyword evidence="12 13" id="KW-0472">Membrane</keyword>
<evidence type="ECO:0000256" key="2">
    <source>
        <dbReference type="ARBA" id="ARBA00004141"/>
    </source>
</evidence>
<proteinExistence type="predicted"/>
<dbReference type="GO" id="GO:0005886">
    <property type="term" value="C:plasma membrane"/>
    <property type="evidence" value="ECO:0007669"/>
    <property type="project" value="TreeGrafter"/>
</dbReference>
<comment type="catalytic activity">
    <reaction evidence="1">
        <text>ATP + protein L-histidine = ADP + protein N-phospho-L-histidine.</text>
        <dbReference type="EC" id="2.7.13.3"/>
    </reaction>
</comment>
<organism evidence="16 17">
    <name type="scientific">Novimethylophilus kurashikiensis</name>
    <dbReference type="NCBI Taxonomy" id="1825523"/>
    <lineage>
        <taxon>Bacteria</taxon>
        <taxon>Pseudomonadati</taxon>
        <taxon>Pseudomonadota</taxon>
        <taxon>Betaproteobacteria</taxon>
        <taxon>Nitrosomonadales</taxon>
        <taxon>Methylophilaceae</taxon>
        <taxon>Novimethylophilus</taxon>
    </lineage>
</organism>
<evidence type="ECO:0000259" key="15">
    <source>
        <dbReference type="PROSITE" id="PS50885"/>
    </source>
</evidence>
<comment type="subcellular location">
    <subcellularLocation>
        <location evidence="2">Membrane</location>
        <topology evidence="2">Multi-pass membrane protein</topology>
    </subcellularLocation>
</comment>
<gene>
    <name evidence="16" type="primary">qseC</name>
    <name evidence="16" type="ORF">NMK_3258</name>
</gene>
<protein>
    <recommendedName>
        <fullName evidence="3">histidine kinase</fullName>
        <ecNumber evidence="3">2.7.13.3</ecNumber>
    </recommendedName>
</protein>
<keyword evidence="6 13" id="KW-0812">Transmembrane</keyword>
<feature type="domain" description="HAMP" evidence="15">
    <location>
        <begin position="172"/>
        <end position="224"/>
    </location>
</feature>
<dbReference type="CDD" id="cd00082">
    <property type="entry name" value="HisKA"/>
    <property type="match status" value="1"/>
</dbReference>
<dbReference type="RefSeq" id="WP_109016789.1">
    <property type="nucleotide sequence ID" value="NZ_BDOQ01000019.1"/>
</dbReference>